<dbReference type="GO" id="GO:0042910">
    <property type="term" value="F:xenobiotic transmembrane transporter activity"/>
    <property type="evidence" value="ECO:0007669"/>
    <property type="project" value="InterPro"/>
</dbReference>
<evidence type="ECO:0000256" key="1">
    <source>
        <dbReference type="ARBA" id="ARBA00004141"/>
    </source>
</evidence>
<evidence type="ECO:0000256" key="4">
    <source>
        <dbReference type="ARBA" id="ARBA00022989"/>
    </source>
</evidence>
<dbReference type="GO" id="GO:0005886">
    <property type="term" value="C:plasma membrane"/>
    <property type="evidence" value="ECO:0007669"/>
    <property type="project" value="TreeGrafter"/>
</dbReference>
<dbReference type="NCBIfam" id="TIGR00797">
    <property type="entry name" value="matE"/>
    <property type="match status" value="1"/>
</dbReference>
<comment type="caution">
    <text evidence="7">The sequence shown here is derived from an EMBL/GenBank/DDBJ whole genome shotgun (WGS) entry which is preliminary data.</text>
</comment>
<evidence type="ECO:0000256" key="5">
    <source>
        <dbReference type="ARBA" id="ARBA00023136"/>
    </source>
</evidence>
<comment type="subcellular location">
    <subcellularLocation>
        <location evidence="1">Membrane</location>
        <topology evidence="1">Multi-pass membrane protein</topology>
    </subcellularLocation>
</comment>
<dbReference type="PANTHER" id="PTHR42893">
    <property type="entry name" value="PROTEIN DETOXIFICATION 44, CHLOROPLASTIC-RELATED"/>
    <property type="match status" value="1"/>
</dbReference>
<dbReference type="CDD" id="cd13136">
    <property type="entry name" value="MATE_DinF_like"/>
    <property type="match status" value="1"/>
</dbReference>
<name>A0A316FWS9_9GAMM</name>
<dbReference type="Proteomes" id="UP000245790">
    <property type="component" value="Unassembled WGS sequence"/>
</dbReference>
<accession>A0A316FWS9</accession>
<feature type="transmembrane region" description="Helical" evidence="6">
    <location>
        <begin position="12"/>
        <end position="34"/>
    </location>
</feature>
<feature type="transmembrane region" description="Helical" evidence="6">
    <location>
        <begin position="192"/>
        <end position="214"/>
    </location>
</feature>
<feature type="transmembrane region" description="Helical" evidence="6">
    <location>
        <begin position="356"/>
        <end position="378"/>
    </location>
</feature>
<dbReference type="InterPro" id="IPR044644">
    <property type="entry name" value="DinF-like"/>
</dbReference>
<evidence type="ECO:0000313" key="7">
    <source>
        <dbReference type="EMBL" id="PWK53038.1"/>
    </source>
</evidence>
<keyword evidence="5 6" id="KW-0472">Membrane</keyword>
<evidence type="ECO:0000313" key="8">
    <source>
        <dbReference type="Proteomes" id="UP000245790"/>
    </source>
</evidence>
<dbReference type="AlphaFoldDB" id="A0A316FWS9"/>
<comment type="similarity">
    <text evidence="2">Belongs to the multi antimicrobial extrusion (MATE) (TC 2.A.66.1) family.</text>
</comment>
<keyword evidence="8" id="KW-1185">Reference proteome</keyword>
<gene>
    <name evidence="7" type="ORF">C8D97_104256</name>
</gene>
<dbReference type="GO" id="GO:0015297">
    <property type="term" value="F:antiporter activity"/>
    <property type="evidence" value="ECO:0007669"/>
    <property type="project" value="InterPro"/>
</dbReference>
<dbReference type="InterPro" id="IPR002528">
    <property type="entry name" value="MATE_fam"/>
</dbReference>
<keyword evidence="4 6" id="KW-1133">Transmembrane helix</keyword>
<proteinExistence type="inferred from homology"/>
<dbReference type="EMBL" id="QGGU01000004">
    <property type="protein sequence ID" value="PWK53038.1"/>
    <property type="molecule type" value="Genomic_DNA"/>
</dbReference>
<keyword evidence="3 6" id="KW-0812">Transmembrane</keyword>
<evidence type="ECO:0000256" key="2">
    <source>
        <dbReference type="ARBA" id="ARBA00010199"/>
    </source>
</evidence>
<reference evidence="7 8" key="1">
    <citation type="submission" date="2018-05" db="EMBL/GenBank/DDBJ databases">
        <title>Genomic Encyclopedia of Type Strains, Phase IV (KMG-IV): sequencing the most valuable type-strain genomes for metagenomic binning, comparative biology and taxonomic classification.</title>
        <authorList>
            <person name="Goeker M."/>
        </authorList>
    </citation>
    <scope>NUCLEOTIDE SEQUENCE [LARGE SCALE GENOMIC DNA]</scope>
    <source>
        <strain evidence="7 8">DSM 25350</strain>
    </source>
</reference>
<feature type="transmembrane region" description="Helical" evidence="6">
    <location>
        <begin position="163"/>
        <end position="186"/>
    </location>
</feature>
<organism evidence="7 8">
    <name type="scientific">Pleionea mediterranea</name>
    <dbReference type="NCBI Taxonomy" id="523701"/>
    <lineage>
        <taxon>Bacteria</taxon>
        <taxon>Pseudomonadati</taxon>
        <taxon>Pseudomonadota</taxon>
        <taxon>Gammaproteobacteria</taxon>
        <taxon>Oceanospirillales</taxon>
        <taxon>Pleioneaceae</taxon>
        <taxon>Pleionea</taxon>
    </lineage>
</organism>
<dbReference type="PANTHER" id="PTHR42893:SF46">
    <property type="entry name" value="PROTEIN DETOXIFICATION 44, CHLOROPLASTIC"/>
    <property type="match status" value="1"/>
</dbReference>
<feature type="transmembrane region" description="Helical" evidence="6">
    <location>
        <begin position="137"/>
        <end position="156"/>
    </location>
</feature>
<dbReference type="Pfam" id="PF01554">
    <property type="entry name" value="MatE"/>
    <property type="match status" value="2"/>
</dbReference>
<evidence type="ECO:0000256" key="6">
    <source>
        <dbReference type="SAM" id="Phobius"/>
    </source>
</evidence>
<sequence>MIRYLQDRSVHRNTFALAIPMILSNLTVPITGLVDTAVIGHLEHPHFLGATAIGSLIITMIMWAMGFLRMSTTGLTAQAFGSEDGFAMRQSLFNAVLLALMIAIIVLLSQSLLWQVAIAFMGASPEVTEFATVYFDIRIWAMPALLLRYVFVGWLLGMHNAKAPLMILLVSNIINIALDILFVVYWDMGVAGAAWASLVADYCGLLVGIFAVYFRLKKIPASYSFVQLIQRNAITRLLKLNRDIFIRTLALESVFYIQTSVGASLGDLILASNAVLMNFVMLMAHGLDGFANAVEALAGKALGKARRQEFMSAIAISGFWSLICSLLFTLIYWLLGDMIINGMTNIEEVRQVAKEYLPYLVFIPLVAVWSYWLDGVFIGITRMTEMRNSMLFAVIFVFIPAMFSVKLIGNHGLWLAFYCFMFMRALGLAIYLFRLDKQGRLC</sequence>
<protein>
    <submittedName>
        <fullName evidence="7">MATE family multidrug resistance protein</fullName>
    </submittedName>
</protein>
<feature type="transmembrane region" description="Helical" evidence="6">
    <location>
        <begin position="92"/>
        <end position="117"/>
    </location>
</feature>
<evidence type="ECO:0000256" key="3">
    <source>
        <dbReference type="ARBA" id="ARBA00022692"/>
    </source>
</evidence>
<feature type="transmembrane region" description="Helical" evidence="6">
    <location>
        <begin position="390"/>
        <end position="409"/>
    </location>
</feature>
<feature type="transmembrane region" description="Helical" evidence="6">
    <location>
        <begin position="46"/>
        <end position="68"/>
    </location>
</feature>
<feature type="transmembrane region" description="Helical" evidence="6">
    <location>
        <begin position="415"/>
        <end position="433"/>
    </location>
</feature>
<feature type="transmembrane region" description="Helical" evidence="6">
    <location>
        <begin position="310"/>
        <end position="336"/>
    </location>
</feature>